<evidence type="ECO:0000256" key="2">
    <source>
        <dbReference type="ARBA" id="ARBA00023015"/>
    </source>
</evidence>
<feature type="domain" description="RNA polymerase sigma factor 70 region 4 type 2" evidence="6">
    <location>
        <begin position="119"/>
        <end position="171"/>
    </location>
</feature>
<dbReference type="InterPro" id="IPR039425">
    <property type="entry name" value="RNA_pol_sigma-70-like"/>
</dbReference>
<dbReference type="SUPFAM" id="SSF88946">
    <property type="entry name" value="Sigma2 domain of RNA polymerase sigma factors"/>
    <property type="match status" value="1"/>
</dbReference>
<evidence type="ECO:0000259" key="5">
    <source>
        <dbReference type="Pfam" id="PF04542"/>
    </source>
</evidence>
<evidence type="ECO:0000256" key="3">
    <source>
        <dbReference type="ARBA" id="ARBA00023082"/>
    </source>
</evidence>
<dbReference type="Gene3D" id="1.10.10.10">
    <property type="entry name" value="Winged helix-like DNA-binding domain superfamily/Winged helix DNA-binding domain"/>
    <property type="match status" value="1"/>
</dbReference>
<dbReference type="InterPro" id="IPR013249">
    <property type="entry name" value="RNA_pol_sigma70_r4_t2"/>
</dbReference>
<dbReference type="SUPFAM" id="SSF88659">
    <property type="entry name" value="Sigma3 and sigma4 domains of RNA polymerase sigma factors"/>
    <property type="match status" value="1"/>
</dbReference>
<dbReference type="Pfam" id="PF08281">
    <property type="entry name" value="Sigma70_r4_2"/>
    <property type="match status" value="1"/>
</dbReference>
<name>A0ABN8ETN0_9BACT</name>
<keyword evidence="2" id="KW-0805">Transcription regulation</keyword>
<dbReference type="CDD" id="cd06171">
    <property type="entry name" value="Sigma70_r4"/>
    <property type="match status" value="1"/>
</dbReference>
<accession>A0ABN8ETN0</accession>
<dbReference type="InterPro" id="IPR007627">
    <property type="entry name" value="RNA_pol_sigma70_r2"/>
</dbReference>
<proteinExistence type="inferred from homology"/>
<dbReference type="Proteomes" id="UP000837932">
    <property type="component" value="Unassembled WGS sequence"/>
</dbReference>
<dbReference type="NCBIfam" id="TIGR02937">
    <property type="entry name" value="sigma70-ECF"/>
    <property type="match status" value="1"/>
</dbReference>
<evidence type="ECO:0000256" key="1">
    <source>
        <dbReference type="ARBA" id="ARBA00010641"/>
    </source>
</evidence>
<dbReference type="PANTHER" id="PTHR43133">
    <property type="entry name" value="RNA POLYMERASE ECF-TYPE SIGMA FACTO"/>
    <property type="match status" value="1"/>
</dbReference>
<dbReference type="InterPro" id="IPR036388">
    <property type="entry name" value="WH-like_DNA-bd_sf"/>
</dbReference>
<protein>
    <submittedName>
        <fullName evidence="7">RNA polymerase sigma-H factor</fullName>
    </submittedName>
</protein>
<dbReference type="InterPro" id="IPR013325">
    <property type="entry name" value="RNA_pol_sigma_r2"/>
</dbReference>
<organism evidence="7 8">
    <name type="scientific">Emticicia aquatica</name>
    <dbReference type="NCBI Taxonomy" id="1681835"/>
    <lineage>
        <taxon>Bacteria</taxon>
        <taxon>Pseudomonadati</taxon>
        <taxon>Bacteroidota</taxon>
        <taxon>Cytophagia</taxon>
        <taxon>Cytophagales</taxon>
        <taxon>Leadbetterellaceae</taxon>
        <taxon>Emticicia</taxon>
    </lineage>
</organism>
<evidence type="ECO:0000256" key="4">
    <source>
        <dbReference type="ARBA" id="ARBA00023163"/>
    </source>
</evidence>
<dbReference type="InterPro" id="IPR013324">
    <property type="entry name" value="RNA_pol_sigma_r3/r4-like"/>
</dbReference>
<feature type="domain" description="RNA polymerase sigma-70 region 2" evidence="5">
    <location>
        <begin position="23"/>
        <end position="90"/>
    </location>
</feature>
<dbReference type="Pfam" id="PF04542">
    <property type="entry name" value="Sigma70_r2"/>
    <property type="match status" value="1"/>
</dbReference>
<keyword evidence="8" id="KW-1185">Reference proteome</keyword>
<keyword evidence="4" id="KW-0804">Transcription</keyword>
<comment type="caution">
    <text evidence="7">The sequence shown here is derived from an EMBL/GenBank/DDBJ whole genome shotgun (WGS) entry which is preliminary data.</text>
</comment>
<comment type="similarity">
    <text evidence="1">Belongs to the sigma-70 factor family. ECF subfamily.</text>
</comment>
<gene>
    <name evidence="7" type="primary">algU_1</name>
    <name evidence="7" type="ORF">EMA8858_00361</name>
</gene>
<dbReference type="InterPro" id="IPR014284">
    <property type="entry name" value="RNA_pol_sigma-70_dom"/>
</dbReference>
<dbReference type="Gene3D" id="1.10.1740.10">
    <property type="match status" value="1"/>
</dbReference>
<dbReference type="RefSeq" id="WP_238804001.1">
    <property type="nucleotide sequence ID" value="NZ_CAKLPY010000001.1"/>
</dbReference>
<keyword evidence="3" id="KW-0731">Sigma factor</keyword>
<sequence>MIPNQADIIKRCLKGDEKAFRKLYDTFSSRMLGVCKRYARETAEAEDLLQEGFMKVYEQLSGFKNDGSLEGWIYRIIVNNAIDSFRKNQRMQTVEISEIHDDNLPFVSSNDILSAINTQELLESVRQLPRQYGIIFNLYVFEGYKYYEIAEQLKISEGTVKSNLFDARRLLKEKVTKLFDMKDTITSQTK</sequence>
<reference evidence="7" key="1">
    <citation type="submission" date="2021-12" db="EMBL/GenBank/DDBJ databases">
        <authorList>
            <person name="Rodrigo-Torres L."/>
            <person name="Arahal R. D."/>
            <person name="Lucena T."/>
        </authorList>
    </citation>
    <scope>NUCLEOTIDE SEQUENCE</scope>
    <source>
        <strain evidence="7">CECT 8858</strain>
    </source>
</reference>
<dbReference type="PANTHER" id="PTHR43133:SF46">
    <property type="entry name" value="RNA POLYMERASE SIGMA-70 FACTOR ECF SUBFAMILY"/>
    <property type="match status" value="1"/>
</dbReference>
<evidence type="ECO:0000313" key="7">
    <source>
        <dbReference type="EMBL" id="CAH0994252.1"/>
    </source>
</evidence>
<evidence type="ECO:0000259" key="6">
    <source>
        <dbReference type="Pfam" id="PF08281"/>
    </source>
</evidence>
<evidence type="ECO:0000313" key="8">
    <source>
        <dbReference type="Proteomes" id="UP000837932"/>
    </source>
</evidence>
<dbReference type="EMBL" id="CAKLPY010000001">
    <property type="protein sequence ID" value="CAH0994252.1"/>
    <property type="molecule type" value="Genomic_DNA"/>
</dbReference>